<dbReference type="EMBL" id="BHYK01000052">
    <property type="protein sequence ID" value="GCD13037.1"/>
    <property type="molecule type" value="Genomic_DNA"/>
</dbReference>
<dbReference type="OrthoDB" id="1701777at2"/>
<keyword evidence="5" id="KW-0449">Lipoprotein</keyword>
<dbReference type="Proteomes" id="UP000287872">
    <property type="component" value="Unassembled WGS sequence"/>
</dbReference>
<dbReference type="RefSeq" id="WP_125006219.1">
    <property type="nucleotide sequence ID" value="NZ_BHYK01000052.1"/>
</dbReference>
<feature type="chain" id="PRO_5039400889" evidence="4">
    <location>
        <begin position="24"/>
        <end position="374"/>
    </location>
</feature>
<keyword evidence="6" id="KW-1185">Reference proteome</keyword>
<dbReference type="NCBIfam" id="NF040735">
    <property type="entry name" value="SBP_SaoX"/>
    <property type="match status" value="1"/>
</dbReference>
<comment type="caution">
    <text evidence="5">The sequence shown here is derived from an EMBL/GenBank/DDBJ whole genome shotgun (WGS) entry which is preliminary data.</text>
</comment>
<keyword evidence="3 4" id="KW-0732">Signal</keyword>
<dbReference type="SUPFAM" id="SSF53850">
    <property type="entry name" value="Periplasmic binding protein-like II"/>
    <property type="match status" value="1"/>
</dbReference>
<evidence type="ECO:0000256" key="4">
    <source>
        <dbReference type="SAM" id="SignalP"/>
    </source>
</evidence>
<proteinExistence type="inferred from homology"/>
<comment type="subcellular location">
    <subcellularLocation>
        <location evidence="1">Periplasm</location>
    </subcellularLocation>
</comment>
<feature type="signal peptide" evidence="4">
    <location>
        <begin position="1"/>
        <end position="23"/>
    </location>
</feature>
<dbReference type="PROSITE" id="PS51257">
    <property type="entry name" value="PROKAR_LIPOPROTEIN"/>
    <property type="match status" value="1"/>
</dbReference>
<protein>
    <submittedName>
        <fullName evidence="5">Lipoprotein</fullName>
    </submittedName>
</protein>
<dbReference type="Gene3D" id="3.40.190.10">
    <property type="entry name" value="Periplasmic binding protein-like II"/>
    <property type="match status" value="2"/>
</dbReference>
<name>A0A401UU21_9CLOT</name>
<evidence type="ECO:0000256" key="3">
    <source>
        <dbReference type="ARBA" id="ARBA00022729"/>
    </source>
</evidence>
<evidence type="ECO:0000313" key="5">
    <source>
        <dbReference type="EMBL" id="GCD13037.1"/>
    </source>
</evidence>
<reference evidence="5 6" key="1">
    <citation type="submission" date="2018-11" db="EMBL/GenBank/DDBJ databases">
        <title>Genome sequencing and assembly of Clostridium tagluense strain A121.</title>
        <authorList>
            <person name="Murakami T."/>
            <person name="Segawa T."/>
            <person name="Shcherbakova V.A."/>
            <person name="Mori H."/>
            <person name="Yoshimura Y."/>
        </authorList>
    </citation>
    <scope>NUCLEOTIDE SEQUENCE [LARGE SCALE GENOMIC DNA]</scope>
    <source>
        <strain evidence="5 6">A121</strain>
    </source>
</reference>
<dbReference type="GO" id="GO:0042597">
    <property type="term" value="C:periplasmic space"/>
    <property type="evidence" value="ECO:0007669"/>
    <property type="project" value="UniProtKB-SubCell"/>
</dbReference>
<comment type="similarity">
    <text evidence="2">Belongs to the bacterial solute-binding protein SsuA/TauA family.</text>
</comment>
<sequence>MLKLKKIALVVSLAAVMASSLIACGNKGETAKTTSSNSTKVESKDDYTIKLGYYNCDHMTAACVAKDSGIFDQLGLKVEVTGNGKIPQAMAAGQMDAGYIGFKGLNTAYAKGSPIIVAANNHDGGSYYLVVSNDIKNPAKDLIGQPMGIGSKPEQTDYNWEQMANDAGIPVKGENYKGINFDSDQAKYLAMKTGKIKGYVCCDPWGSMAEFEKTGRILSTHLMTGKEIGNCCVFSLNKKFAKEHPELAKKMVLAHTKAIEYIYTHPLKAAKIFAKNYNVPEEAALLTVYKKTVGEGRTLSWKVDPKKFKHEMEFEISKGLYSDSNKYEDIVITKYLDESGADDFDKFIKEKVNAVFPLGMSFENWKAKSNEIDK</sequence>
<evidence type="ECO:0000256" key="1">
    <source>
        <dbReference type="ARBA" id="ARBA00004418"/>
    </source>
</evidence>
<accession>A0A401UU21</accession>
<dbReference type="AlphaFoldDB" id="A0A401UU21"/>
<evidence type="ECO:0000313" key="6">
    <source>
        <dbReference type="Proteomes" id="UP000287872"/>
    </source>
</evidence>
<dbReference type="PANTHER" id="PTHR30024">
    <property type="entry name" value="ALIPHATIC SULFONATES-BINDING PROTEIN-RELATED"/>
    <property type="match status" value="1"/>
</dbReference>
<evidence type="ECO:0000256" key="2">
    <source>
        <dbReference type="ARBA" id="ARBA00010742"/>
    </source>
</evidence>
<dbReference type="Pfam" id="PF13379">
    <property type="entry name" value="NMT1_2"/>
    <property type="match status" value="1"/>
</dbReference>
<dbReference type="PANTHER" id="PTHR30024:SF47">
    <property type="entry name" value="TAURINE-BINDING PERIPLASMIC PROTEIN"/>
    <property type="match status" value="1"/>
</dbReference>
<organism evidence="5 6">
    <name type="scientific">Clostridium tagluense</name>
    <dbReference type="NCBI Taxonomy" id="360422"/>
    <lineage>
        <taxon>Bacteria</taxon>
        <taxon>Bacillati</taxon>
        <taxon>Bacillota</taxon>
        <taxon>Clostridia</taxon>
        <taxon>Eubacteriales</taxon>
        <taxon>Clostridiaceae</taxon>
        <taxon>Clostridium</taxon>
    </lineage>
</organism>
<gene>
    <name evidence="5" type="ORF">Ctaglu_46600</name>
</gene>